<proteinExistence type="predicted"/>
<protein>
    <submittedName>
        <fullName evidence="1">Uncharacterized protein</fullName>
    </submittedName>
</protein>
<reference evidence="1" key="1">
    <citation type="submission" date="2023-06" db="EMBL/GenBank/DDBJ databases">
        <title>Male Hemibagrus guttatus genome.</title>
        <authorList>
            <person name="Bian C."/>
        </authorList>
    </citation>
    <scope>NUCLEOTIDE SEQUENCE</scope>
    <source>
        <strain evidence="1">Male_cb2023</strain>
        <tissue evidence="1">Muscle</tissue>
    </source>
</reference>
<evidence type="ECO:0000313" key="1">
    <source>
        <dbReference type="EMBL" id="KAK3508172.1"/>
    </source>
</evidence>
<sequence length="83" mass="9484">MAADNRGAPSLADFYENFTVEKFCRFCMASRSDAQHLQENKSFKKVIRDAQNFKNVAMALAVKHQKALSHQLDCSAFLSKLWK</sequence>
<evidence type="ECO:0000313" key="2">
    <source>
        <dbReference type="Proteomes" id="UP001274896"/>
    </source>
</evidence>
<comment type="caution">
    <text evidence="1">The sequence shown here is derived from an EMBL/GenBank/DDBJ whole genome shotgun (WGS) entry which is preliminary data.</text>
</comment>
<accession>A0AAE0UKJ4</accession>
<dbReference type="EMBL" id="JAUCMX010000028">
    <property type="protein sequence ID" value="KAK3508172.1"/>
    <property type="molecule type" value="Genomic_DNA"/>
</dbReference>
<dbReference type="AlphaFoldDB" id="A0AAE0UKJ4"/>
<gene>
    <name evidence="1" type="ORF">QTP70_015701</name>
</gene>
<name>A0AAE0UKJ4_9TELE</name>
<organism evidence="1 2">
    <name type="scientific">Hemibagrus guttatus</name>
    <dbReference type="NCBI Taxonomy" id="175788"/>
    <lineage>
        <taxon>Eukaryota</taxon>
        <taxon>Metazoa</taxon>
        <taxon>Chordata</taxon>
        <taxon>Craniata</taxon>
        <taxon>Vertebrata</taxon>
        <taxon>Euteleostomi</taxon>
        <taxon>Actinopterygii</taxon>
        <taxon>Neopterygii</taxon>
        <taxon>Teleostei</taxon>
        <taxon>Ostariophysi</taxon>
        <taxon>Siluriformes</taxon>
        <taxon>Bagridae</taxon>
        <taxon>Hemibagrus</taxon>
    </lineage>
</organism>
<dbReference type="Proteomes" id="UP001274896">
    <property type="component" value="Unassembled WGS sequence"/>
</dbReference>
<keyword evidence="2" id="KW-1185">Reference proteome</keyword>